<proteinExistence type="predicted"/>
<dbReference type="AlphaFoldDB" id="A0A094JA37"/>
<protein>
    <submittedName>
        <fullName evidence="1">Uncharacterized protein</fullName>
    </submittedName>
</protein>
<dbReference type="eggNOG" id="COG2226">
    <property type="taxonomic scope" value="Bacteria"/>
</dbReference>
<accession>A0A094JA37</accession>
<sequence length="104" mass="12175">MLKPDGRLLMIDPGSEHLAELKHVIYDEVHNKPERLPVAADQWRLASEQRLTYTFDLPSHQAIQALLLMIIRYQRLANRQQLFLLLSNCFQFRKSCLNYPISAI</sequence>
<gene>
    <name evidence="1" type="ORF">IDAT_03545</name>
</gene>
<organism evidence="1 2">
    <name type="scientific">Pseudidiomarina atlantica</name>
    <dbReference type="NCBI Taxonomy" id="1517416"/>
    <lineage>
        <taxon>Bacteria</taxon>
        <taxon>Pseudomonadati</taxon>
        <taxon>Pseudomonadota</taxon>
        <taxon>Gammaproteobacteria</taxon>
        <taxon>Alteromonadales</taxon>
        <taxon>Idiomarinaceae</taxon>
        <taxon>Pseudidiomarina</taxon>
    </lineage>
</organism>
<evidence type="ECO:0000313" key="1">
    <source>
        <dbReference type="EMBL" id="KFZ29436.1"/>
    </source>
</evidence>
<dbReference type="InterPro" id="IPR029063">
    <property type="entry name" value="SAM-dependent_MTases_sf"/>
</dbReference>
<evidence type="ECO:0000313" key="2">
    <source>
        <dbReference type="Proteomes" id="UP000053718"/>
    </source>
</evidence>
<dbReference type="RefSeq" id="WP_051986549.1">
    <property type="nucleotide sequence ID" value="NZ_JPIN01000002.1"/>
</dbReference>
<reference evidence="1 2" key="1">
    <citation type="submission" date="2014-06" db="EMBL/GenBank/DDBJ databases">
        <title>Draft genome sequence of Idiomarina sp. MCCC 1A10513.</title>
        <authorList>
            <person name="Du J."/>
            <person name="Lai Q."/>
            <person name="Shao Z."/>
        </authorList>
    </citation>
    <scope>NUCLEOTIDE SEQUENCE [LARGE SCALE GENOMIC DNA]</scope>
    <source>
        <strain evidence="1 2">MCCC 1A10513</strain>
    </source>
</reference>
<dbReference type="Gene3D" id="3.40.50.150">
    <property type="entry name" value="Vaccinia Virus protein VP39"/>
    <property type="match status" value="1"/>
</dbReference>
<comment type="caution">
    <text evidence="1">The sequence shown here is derived from an EMBL/GenBank/DDBJ whole genome shotgun (WGS) entry which is preliminary data.</text>
</comment>
<dbReference type="EMBL" id="JPIN01000002">
    <property type="protein sequence ID" value="KFZ29436.1"/>
    <property type="molecule type" value="Genomic_DNA"/>
</dbReference>
<dbReference type="Proteomes" id="UP000053718">
    <property type="component" value="Unassembled WGS sequence"/>
</dbReference>
<dbReference type="STRING" id="1517416.IDAT_03545"/>
<name>A0A094JA37_9GAMM</name>
<keyword evidence="2" id="KW-1185">Reference proteome</keyword>